<feature type="region of interest" description="Disordered" evidence="1">
    <location>
        <begin position="226"/>
        <end position="275"/>
    </location>
</feature>
<proteinExistence type="predicted"/>
<gene>
    <name evidence="2" type="ORF">FRX31_007828</name>
</gene>
<evidence type="ECO:0000313" key="3">
    <source>
        <dbReference type="Proteomes" id="UP000554482"/>
    </source>
</evidence>
<organism evidence="2 3">
    <name type="scientific">Thalictrum thalictroides</name>
    <name type="common">Rue-anemone</name>
    <name type="synonym">Anemone thalictroides</name>
    <dbReference type="NCBI Taxonomy" id="46969"/>
    <lineage>
        <taxon>Eukaryota</taxon>
        <taxon>Viridiplantae</taxon>
        <taxon>Streptophyta</taxon>
        <taxon>Embryophyta</taxon>
        <taxon>Tracheophyta</taxon>
        <taxon>Spermatophyta</taxon>
        <taxon>Magnoliopsida</taxon>
        <taxon>Ranunculales</taxon>
        <taxon>Ranunculaceae</taxon>
        <taxon>Thalictroideae</taxon>
        <taxon>Thalictrum</taxon>
    </lineage>
</organism>
<name>A0A7J6X171_THATH</name>
<comment type="caution">
    <text evidence="2">The sequence shown here is derived from an EMBL/GenBank/DDBJ whole genome shotgun (WGS) entry which is preliminary data.</text>
</comment>
<dbReference type="AlphaFoldDB" id="A0A7J6X171"/>
<keyword evidence="3" id="KW-1185">Reference proteome</keyword>
<feature type="compositionally biased region" description="Basic and acidic residues" evidence="1">
    <location>
        <begin position="226"/>
        <end position="250"/>
    </location>
</feature>
<evidence type="ECO:0000313" key="2">
    <source>
        <dbReference type="EMBL" id="KAF5202585.1"/>
    </source>
</evidence>
<evidence type="ECO:0000256" key="1">
    <source>
        <dbReference type="SAM" id="MobiDB-lite"/>
    </source>
</evidence>
<feature type="region of interest" description="Disordered" evidence="1">
    <location>
        <begin position="1"/>
        <end position="23"/>
    </location>
</feature>
<dbReference type="Proteomes" id="UP000554482">
    <property type="component" value="Unassembled WGS sequence"/>
</dbReference>
<feature type="compositionally biased region" description="Low complexity" evidence="1">
    <location>
        <begin position="251"/>
        <end position="268"/>
    </location>
</feature>
<accession>A0A7J6X171</accession>
<reference evidence="2 3" key="1">
    <citation type="submission" date="2020-06" db="EMBL/GenBank/DDBJ databases">
        <title>Transcriptomic and genomic resources for Thalictrum thalictroides and T. hernandezii: Facilitating candidate gene discovery in an emerging model plant lineage.</title>
        <authorList>
            <person name="Arias T."/>
            <person name="Riano-Pachon D.M."/>
            <person name="Di Stilio V.S."/>
        </authorList>
    </citation>
    <scope>NUCLEOTIDE SEQUENCE [LARGE SCALE GENOMIC DNA]</scope>
    <source>
        <strain evidence="3">cv. WT478/WT964</strain>
        <tissue evidence="2">Leaves</tissue>
    </source>
</reference>
<feature type="non-terminal residue" evidence="2">
    <location>
        <position position="1"/>
    </location>
</feature>
<protein>
    <submittedName>
        <fullName evidence="2">Uncharacterized protein</fullName>
    </submittedName>
</protein>
<feature type="region of interest" description="Disordered" evidence="1">
    <location>
        <begin position="108"/>
        <end position="139"/>
    </location>
</feature>
<feature type="compositionally biased region" description="Polar residues" evidence="1">
    <location>
        <begin position="108"/>
        <end position="131"/>
    </location>
</feature>
<sequence>MARKKEAGRGKEEDDHGRGCTVRRSDMLTTDVASRGLLEGFQEINRGVEEEMINAVQVNTTPIKDNGNVVEDLMDLSSKKTGVVTDLVEVGSCYGVKDMEISPLTKSNLKSSAQTIPSEQAQQTQSVNMSDIPSPPVRGRKDMAVEDQVQVNQDRVDYLVELLKGFQKRQITKTQEEFIAKEMDWLRAKQFSFGDSLLISGTQPHEVFDDDYAIFFIACDALSEEESKSSYYEGRKTEMDMQKRGTDKSESSTTESGESSSSNSGSGNVKKYERK</sequence>
<dbReference type="EMBL" id="JABWDY010007893">
    <property type="protein sequence ID" value="KAF5202585.1"/>
    <property type="molecule type" value="Genomic_DNA"/>
</dbReference>